<keyword evidence="2" id="KW-1185">Reference proteome</keyword>
<name>A0A9X2F614_9BACT</name>
<proteinExistence type="predicted"/>
<dbReference type="EMBL" id="JAMXLR010000012">
    <property type="protein sequence ID" value="MCO6042875.1"/>
    <property type="molecule type" value="Genomic_DNA"/>
</dbReference>
<gene>
    <name evidence="1" type="ORF">NG895_03040</name>
</gene>
<sequence>MDKNRIPVAFLWFVPVVEELTSESFISGSSELSSESLELLEDKLDRQVRQAIESWIDQDDTSERTIFYMAMVKLDELGLLRDTEPTLDYAYWHSQMFAEIWGDRRAAIRQIGSGFLDGLSHTEREELIRTLERNSETEDNPNTQIWLMWLLAHMEQGVSLKLEKIKELTFDSDEDEYDVLVDGCEALLTLPGLTSSDYYRIEEIMFSNETDEFDAACILVAWLQSDFTTEESKARVWRNAKNSRNSELRQTALEHDNFETL</sequence>
<dbReference type="RefSeq" id="WP_252850974.1">
    <property type="nucleotide sequence ID" value="NZ_JAMXLR010000012.1"/>
</dbReference>
<accession>A0A9X2F614</accession>
<reference evidence="1" key="1">
    <citation type="submission" date="2022-06" db="EMBL/GenBank/DDBJ databases">
        <title>Aeoliella straminimaris, a novel planctomycete from sediments.</title>
        <authorList>
            <person name="Vitorino I.R."/>
            <person name="Lage O.M."/>
        </authorList>
    </citation>
    <scope>NUCLEOTIDE SEQUENCE</scope>
    <source>
        <strain evidence="1">ICT_H6.2</strain>
    </source>
</reference>
<organism evidence="1 2">
    <name type="scientific">Aeoliella straminimaris</name>
    <dbReference type="NCBI Taxonomy" id="2954799"/>
    <lineage>
        <taxon>Bacteria</taxon>
        <taxon>Pseudomonadati</taxon>
        <taxon>Planctomycetota</taxon>
        <taxon>Planctomycetia</taxon>
        <taxon>Pirellulales</taxon>
        <taxon>Lacipirellulaceae</taxon>
        <taxon>Aeoliella</taxon>
    </lineage>
</organism>
<comment type="caution">
    <text evidence="1">The sequence shown here is derived from an EMBL/GenBank/DDBJ whole genome shotgun (WGS) entry which is preliminary data.</text>
</comment>
<protein>
    <submittedName>
        <fullName evidence="1">Uncharacterized protein</fullName>
    </submittedName>
</protein>
<dbReference type="AlphaFoldDB" id="A0A9X2F614"/>
<dbReference type="Proteomes" id="UP001155241">
    <property type="component" value="Unassembled WGS sequence"/>
</dbReference>
<evidence type="ECO:0000313" key="1">
    <source>
        <dbReference type="EMBL" id="MCO6042875.1"/>
    </source>
</evidence>
<evidence type="ECO:0000313" key="2">
    <source>
        <dbReference type="Proteomes" id="UP001155241"/>
    </source>
</evidence>